<evidence type="ECO:0000256" key="2">
    <source>
        <dbReference type="ARBA" id="ARBA00022692"/>
    </source>
</evidence>
<evidence type="ECO:0000313" key="8">
    <source>
        <dbReference type="EMBL" id="RAY11169.1"/>
    </source>
</evidence>
<feature type="compositionally biased region" description="Basic residues" evidence="5">
    <location>
        <begin position="283"/>
        <end position="292"/>
    </location>
</feature>
<sequence>MYGPPPPVPPPVPPPGRSDAAPLFRRALAWAVDFGLMLAVAFGLGTAVYSVIIFVVERGAAQYTVRTGMWAVVRSGGELGAGTEQLTRAWDTTVLLITLAFAVLVAIQFLYQFTALVWRGRTLGKALADVRVGAPGGTRPTAGRAVRRAAVTTLTDTALISLAFVLLLHGEPVVAVLCWLLAVAAFWANALPVLAGGRRSLGDRAAGTAAVRARTYEAAGRAVLHGARQAVGGAQSGALHLAEHERVRQARELGRQTAERLRQAPDLGGQVRRALPADSARQAGRRLGRRLRPDRSPPAPPLPPGPAQPGPPQD</sequence>
<dbReference type="Proteomes" id="UP000251891">
    <property type="component" value="Unassembled WGS sequence"/>
</dbReference>
<feature type="transmembrane region" description="Helical" evidence="6">
    <location>
        <begin position="94"/>
        <end position="118"/>
    </location>
</feature>
<gene>
    <name evidence="8" type="ORF">DPM19_32215</name>
</gene>
<feature type="transmembrane region" description="Helical" evidence="6">
    <location>
        <begin position="27"/>
        <end position="56"/>
    </location>
</feature>
<evidence type="ECO:0000256" key="4">
    <source>
        <dbReference type="ARBA" id="ARBA00023136"/>
    </source>
</evidence>
<organism evidence="8 9">
    <name type="scientific">Actinomadura craniellae</name>
    <dbReference type="NCBI Taxonomy" id="2231787"/>
    <lineage>
        <taxon>Bacteria</taxon>
        <taxon>Bacillati</taxon>
        <taxon>Actinomycetota</taxon>
        <taxon>Actinomycetes</taxon>
        <taxon>Streptosporangiales</taxon>
        <taxon>Thermomonosporaceae</taxon>
        <taxon>Actinomadura</taxon>
    </lineage>
</organism>
<name>A0A365GWH7_9ACTN</name>
<reference evidence="8 9" key="1">
    <citation type="submission" date="2018-06" db="EMBL/GenBank/DDBJ databases">
        <title>Actinomadura craniellae sp. nov. isolated from marine sponge Craniella sp.</title>
        <authorList>
            <person name="Li L."/>
            <person name="Xu Q.H."/>
            <person name="Lin H.W."/>
            <person name="Lu Y.H."/>
        </authorList>
    </citation>
    <scope>NUCLEOTIDE SEQUENCE [LARGE SCALE GENOMIC DNA]</scope>
    <source>
        <strain evidence="8 9">LHW63021</strain>
    </source>
</reference>
<keyword evidence="9" id="KW-1185">Reference proteome</keyword>
<feature type="compositionally biased region" description="Pro residues" evidence="5">
    <location>
        <begin position="296"/>
        <end position="314"/>
    </location>
</feature>
<feature type="region of interest" description="Disordered" evidence="5">
    <location>
        <begin position="260"/>
        <end position="314"/>
    </location>
</feature>
<proteinExistence type="predicted"/>
<keyword evidence="4 6" id="KW-0472">Membrane</keyword>
<evidence type="ECO:0000256" key="6">
    <source>
        <dbReference type="SAM" id="Phobius"/>
    </source>
</evidence>
<evidence type="ECO:0000256" key="5">
    <source>
        <dbReference type="SAM" id="MobiDB-lite"/>
    </source>
</evidence>
<accession>A0A365GWH7</accession>
<dbReference type="EMBL" id="QLYX01000021">
    <property type="protein sequence ID" value="RAY11169.1"/>
    <property type="molecule type" value="Genomic_DNA"/>
</dbReference>
<keyword evidence="3 6" id="KW-1133">Transmembrane helix</keyword>
<dbReference type="InterPro" id="IPR010432">
    <property type="entry name" value="RDD"/>
</dbReference>
<comment type="caution">
    <text evidence="8">The sequence shown here is derived from an EMBL/GenBank/DDBJ whole genome shotgun (WGS) entry which is preliminary data.</text>
</comment>
<evidence type="ECO:0000256" key="3">
    <source>
        <dbReference type="ARBA" id="ARBA00022989"/>
    </source>
</evidence>
<keyword evidence="2 6" id="KW-0812">Transmembrane</keyword>
<dbReference type="GO" id="GO:0016020">
    <property type="term" value="C:membrane"/>
    <property type="evidence" value="ECO:0007669"/>
    <property type="project" value="UniProtKB-SubCell"/>
</dbReference>
<protein>
    <recommendedName>
        <fullName evidence="7">RDD domain-containing protein</fullName>
    </recommendedName>
</protein>
<evidence type="ECO:0000259" key="7">
    <source>
        <dbReference type="Pfam" id="PF06271"/>
    </source>
</evidence>
<feature type="domain" description="RDD" evidence="7">
    <location>
        <begin position="21"/>
        <end position="207"/>
    </location>
</feature>
<feature type="transmembrane region" description="Helical" evidence="6">
    <location>
        <begin position="174"/>
        <end position="195"/>
    </location>
</feature>
<dbReference type="Pfam" id="PF06271">
    <property type="entry name" value="RDD"/>
    <property type="match status" value="1"/>
</dbReference>
<dbReference type="RefSeq" id="WP_111871868.1">
    <property type="nucleotide sequence ID" value="NZ_QLYX01000021.1"/>
</dbReference>
<evidence type="ECO:0000256" key="1">
    <source>
        <dbReference type="ARBA" id="ARBA00004141"/>
    </source>
</evidence>
<dbReference type="OrthoDB" id="5189208at2"/>
<comment type="subcellular location">
    <subcellularLocation>
        <location evidence="1">Membrane</location>
        <topology evidence="1">Multi-pass membrane protein</topology>
    </subcellularLocation>
</comment>
<evidence type="ECO:0000313" key="9">
    <source>
        <dbReference type="Proteomes" id="UP000251891"/>
    </source>
</evidence>
<dbReference type="AlphaFoldDB" id="A0A365GWH7"/>